<dbReference type="Proteomes" id="UP000253790">
    <property type="component" value="Chromosome"/>
</dbReference>
<dbReference type="KEGG" id="orn:DV701_13145"/>
<sequence length="94" mass="10736">MSSKAERRAAREAIAAYHEAELAKLVERVGEAIDAFRSGQLDALEVDRVLFQYSRAAKELWKFCDLGSIELTASLINRDEPSVDWWDRGAPRRR</sequence>
<proteinExistence type="predicted"/>
<reference evidence="1 2" key="1">
    <citation type="submission" date="2018-07" db="EMBL/GenBank/DDBJ databases">
        <title>Complete genome sequencing of Ornithinimicrobium sp. AMA3305.</title>
        <authorList>
            <person name="Bae J.-W."/>
        </authorList>
    </citation>
    <scope>NUCLEOTIDE SEQUENCE [LARGE SCALE GENOMIC DNA]</scope>
    <source>
        <strain evidence="1 2">AMA3305</strain>
    </source>
</reference>
<protein>
    <submittedName>
        <fullName evidence="1">Uncharacterized protein</fullName>
    </submittedName>
</protein>
<organism evidence="1 2">
    <name type="scientific">Ornithinimicrobium avium</name>
    <dbReference type="NCBI Taxonomy" id="2283195"/>
    <lineage>
        <taxon>Bacteria</taxon>
        <taxon>Bacillati</taxon>
        <taxon>Actinomycetota</taxon>
        <taxon>Actinomycetes</taxon>
        <taxon>Micrococcales</taxon>
        <taxon>Ornithinimicrobiaceae</taxon>
        <taxon>Ornithinimicrobium</taxon>
    </lineage>
</organism>
<dbReference type="AlphaFoldDB" id="A0A345NPH9"/>
<name>A0A345NPH9_9MICO</name>
<evidence type="ECO:0000313" key="1">
    <source>
        <dbReference type="EMBL" id="AXH96937.1"/>
    </source>
</evidence>
<accession>A0A345NPH9</accession>
<dbReference type="RefSeq" id="WP_022920210.1">
    <property type="nucleotide sequence ID" value="NZ_CP031229.1"/>
</dbReference>
<gene>
    <name evidence="1" type="ORF">DV701_13145</name>
</gene>
<keyword evidence="2" id="KW-1185">Reference proteome</keyword>
<dbReference type="EMBL" id="CP031229">
    <property type="protein sequence ID" value="AXH96937.1"/>
    <property type="molecule type" value="Genomic_DNA"/>
</dbReference>
<dbReference type="OrthoDB" id="3787919at2"/>
<evidence type="ECO:0000313" key="2">
    <source>
        <dbReference type="Proteomes" id="UP000253790"/>
    </source>
</evidence>